<accession>A0ABT5E9E9</accession>
<sequence>MDPAAAHHPLEEPIDLECTVVEARLREPGFYETATRVFYVTPRRDVYLLQAPGAALTLQAVDDLPHGASAVARAAVDAPRRELAALIDRHGARPDLTERTAP</sequence>
<comment type="caution">
    <text evidence="1">The sequence shown here is derived from an EMBL/GenBank/DDBJ whole genome shotgun (WGS) entry which is preliminary data.</text>
</comment>
<proteinExistence type="predicted"/>
<name>A0ABT5E9E9_9BACT</name>
<protein>
    <submittedName>
        <fullName evidence="1">Uncharacterized protein</fullName>
    </submittedName>
</protein>
<keyword evidence="2" id="KW-1185">Reference proteome</keyword>
<dbReference type="EMBL" id="JAQNDL010000003">
    <property type="protein sequence ID" value="MDC0722487.1"/>
    <property type="molecule type" value="Genomic_DNA"/>
</dbReference>
<evidence type="ECO:0000313" key="1">
    <source>
        <dbReference type="EMBL" id="MDC0722487.1"/>
    </source>
</evidence>
<gene>
    <name evidence="1" type="ORF">POL25_36700</name>
</gene>
<organism evidence="1 2">
    <name type="scientific">Nannocystis bainbridge</name>
    <dbReference type="NCBI Taxonomy" id="2995303"/>
    <lineage>
        <taxon>Bacteria</taxon>
        <taxon>Pseudomonadati</taxon>
        <taxon>Myxococcota</taxon>
        <taxon>Polyangia</taxon>
        <taxon>Nannocystales</taxon>
        <taxon>Nannocystaceae</taxon>
        <taxon>Nannocystis</taxon>
    </lineage>
</organism>
<evidence type="ECO:0000313" key="2">
    <source>
        <dbReference type="Proteomes" id="UP001221686"/>
    </source>
</evidence>
<reference evidence="1 2" key="1">
    <citation type="submission" date="2022-11" db="EMBL/GenBank/DDBJ databases">
        <title>Minimal conservation of predation-associated metabolite biosynthetic gene clusters underscores biosynthetic potential of Myxococcota including descriptions for ten novel species: Archangium lansinium sp. nov., Myxococcus landrumus sp. nov., Nannocystis bai.</title>
        <authorList>
            <person name="Ahearne A."/>
            <person name="Stevens C."/>
            <person name="Dowd S."/>
        </authorList>
    </citation>
    <scope>NUCLEOTIDE SEQUENCE [LARGE SCALE GENOMIC DNA]</scope>
    <source>
        <strain evidence="1 2">BB15-2</strain>
    </source>
</reference>
<dbReference type="RefSeq" id="WP_272091016.1">
    <property type="nucleotide sequence ID" value="NZ_JAQNDL010000003.1"/>
</dbReference>
<dbReference type="Proteomes" id="UP001221686">
    <property type="component" value="Unassembled WGS sequence"/>
</dbReference>